<keyword evidence="7" id="KW-0479">Metal-binding</keyword>
<feature type="binding site" evidence="7">
    <location>
        <position position="133"/>
    </location>
    <ligand>
        <name>Zn(2+)</name>
        <dbReference type="ChEBI" id="CHEBI:29105"/>
    </ligand>
</feature>
<evidence type="ECO:0000256" key="3">
    <source>
        <dbReference type="ARBA" id="ARBA00022833"/>
    </source>
</evidence>
<dbReference type="InterPro" id="IPR036390">
    <property type="entry name" value="WH_DNA-bd_sf"/>
</dbReference>
<dbReference type="GO" id="GO:0003700">
    <property type="term" value="F:DNA-binding transcription factor activity"/>
    <property type="evidence" value="ECO:0007669"/>
    <property type="project" value="InterPro"/>
</dbReference>
<dbReference type="GO" id="GO:1900376">
    <property type="term" value="P:regulation of secondary metabolite biosynthetic process"/>
    <property type="evidence" value="ECO:0007669"/>
    <property type="project" value="TreeGrafter"/>
</dbReference>
<evidence type="ECO:0000313" key="9">
    <source>
        <dbReference type="EMBL" id="SFO05107.1"/>
    </source>
</evidence>
<dbReference type="InterPro" id="IPR036388">
    <property type="entry name" value="WH-like_DNA-bd_sf"/>
</dbReference>
<dbReference type="RefSeq" id="WP_091685296.1">
    <property type="nucleotide sequence ID" value="NZ_BAABFM010000010.1"/>
</dbReference>
<comment type="similarity">
    <text evidence="1">Belongs to the Fur family.</text>
</comment>
<dbReference type="AlphaFoldDB" id="A0A1I5E113"/>
<dbReference type="Pfam" id="PF01475">
    <property type="entry name" value="FUR"/>
    <property type="match status" value="1"/>
</dbReference>
<proteinExistence type="inferred from homology"/>
<dbReference type="OrthoDB" id="8659436at2"/>
<organism evidence="9 10">
    <name type="scientific">Anaerocolumna aminovalerica</name>
    <dbReference type="NCBI Taxonomy" id="1527"/>
    <lineage>
        <taxon>Bacteria</taxon>
        <taxon>Bacillati</taxon>
        <taxon>Bacillota</taxon>
        <taxon>Clostridia</taxon>
        <taxon>Lachnospirales</taxon>
        <taxon>Lachnospiraceae</taxon>
        <taxon>Anaerocolumna</taxon>
    </lineage>
</organism>
<feature type="binding site" evidence="7">
    <location>
        <position position="93"/>
    </location>
    <ligand>
        <name>Zn(2+)</name>
        <dbReference type="ChEBI" id="CHEBI:29105"/>
    </ligand>
</feature>
<feature type="binding site" evidence="7">
    <location>
        <position position="96"/>
    </location>
    <ligand>
        <name>Zn(2+)</name>
        <dbReference type="ChEBI" id="CHEBI:29105"/>
    </ligand>
</feature>
<keyword evidence="6" id="KW-0804">Transcription</keyword>
<evidence type="ECO:0000256" key="2">
    <source>
        <dbReference type="ARBA" id="ARBA00022491"/>
    </source>
</evidence>
<evidence type="ECO:0000256" key="1">
    <source>
        <dbReference type="ARBA" id="ARBA00007957"/>
    </source>
</evidence>
<dbReference type="PANTHER" id="PTHR33202">
    <property type="entry name" value="ZINC UPTAKE REGULATION PROTEIN"/>
    <property type="match status" value="1"/>
</dbReference>
<evidence type="ECO:0000256" key="5">
    <source>
        <dbReference type="ARBA" id="ARBA00023125"/>
    </source>
</evidence>
<feature type="binding site" evidence="7">
    <location>
        <position position="130"/>
    </location>
    <ligand>
        <name>Zn(2+)</name>
        <dbReference type="ChEBI" id="CHEBI:29105"/>
    </ligand>
</feature>
<evidence type="ECO:0000256" key="4">
    <source>
        <dbReference type="ARBA" id="ARBA00023015"/>
    </source>
</evidence>
<dbReference type="SUPFAM" id="SSF46785">
    <property type="entry name" value="Winged helix' DNA-binding domain"/>
    <property type="match status" value="1"/>
</dbReference>
<keyword evidence="2" id="KW-0678">Repressor</keyword>
<keyword evidence="4" id="KW-0805">Transcription regulation</keyword>
<evidence type="ECO:0000256" key="6">
    <source>
        <dbReference type="ARBA" id="ARBA00023163"/>
    </source>
</evidence>
<gene>
    <name evidence="9" type="ORF">SAMN04489757_107114</name>
</gene>
<sequence length="145" mass="17019">MHELELKQLSSAGIRCSQQRLFILSYLNEHMNEHLTVDDIYQDLKGIYPALVVATVYNTMNLFKEKGFVTAIEYPGEELRYDRRIEVHEHFKCEECGKIYDLPMESEKLKQAEYNGFLIKERFILLKGICPACRKEPKRQELSGN</sequence>
<protein>
    <submittedName>
        <fullName evidence="9">Fur family transcriptional regulator, peroxide stress response regulator</fullName>
    </submittedName>
</protein>
<evidence type="ECO:0000256" key="7">
    <source>
        <dbReference type="PIRSR" id="PIRSR602481-1"/>
    </source>
</evidence>
<name>A0A1I5E113_9FIRM</name>
<dbReference type="GO" id="GO:0045892">
    <property type="term" value="P:negative regulation of DNA-templated transcription"/>
    <property type="evidence" value="ECO:0007669"/>
    <property type="project" value="TreeGrafter"/>
</dbReference>
<dbReference type="Gene3D" id="1.10.10.10">
    <property type="entry name" value="Winged helix-like DNA-binding domain superfamily/Winged helix DNA-binding domain"/>
    <property type="match status" value="1"/>
</dbReference>
<dbReference type="Gene3D" id="3.30.1490.190">
    <property type="match status" value="1"/>
</dbReference>
<keyword evidence="8" id="KW-0408">Iron</keyword>
<dbReference type="GO" id="GO:0000976">
    <property type="term" value="F:transcription cis-regulatory region binding"/>
    <property type="evidence" value="ECO:0007669"/>
    <property type="project" value="TreeGrafter"/>
</dbReference>
<dbReference type="Proteomes" id="UP000198806">
    <property type="component" value="Unassembled WGS sequence"/>
</dbReference>
<dbReference type="STRING" id="1527.SAMN04489757_107114"/>
<accession>A0A1I5E113</accession>
<reference evidence="9 10" key="1">
    <citation type="submission" date="2016-10" db="EMBL/GenBank/DDBJ databases">
        <authorList>
            <person name="de Groot N.N."/>
        </authorList>
    </citation>
    <scope>NUCLEOTIDE SEQUENCE [LARGE SCALE GENOMIC DNA]</scope>
    <source>
        <strain evidence="9 10">DSM 1283</strain>
    </source>
</reference>
<dbReference type="GO" id="GO:0008270">
    <property type="term" value="F:zinc ion binding"/>
    <property type="evidence" value="ECO:0007669"/>
    <property type="project" value="TreeGrafter"/>
</dbReference>
<dbReference type="EMBL" id="FOWD01000007">
    <property type="protein sequence ID" value="SFO05107.1"/>
    <property type="molecule type" value="Genomic_DNA"/>
</dbReference>
<keyword evidence="5" id="KW-0238">DNA-binding</keyword>
<evidence type="ECO:0000256" key="8">
    <source>
        <dbReference type="PIRSR" id="PIRSR602481-2"/>
    </source>
</evidence>
<keyword evidence="10" id="KW-1185">Reference proteome</keyword>
<comment type="cofactor">
    <cofactor evidence="7">
        <name>Zn(2+)</name>
        <dbReference type="ChEBI" id="CHEBI:29105"/>
    </cofactor>
    <text evidence="7">Binds 1 zinc ion per subunit.</text>
</comment>
<keyword evidence="3 7" id="KW-0862">Zinc</keyword>
<dbReference type="PANTHER" id="PTHR33202:SF8">
    <property type="entry name" value="PEROXIDE-RESPONSIVE REPRESSOR PERR"/>
    <property type="match status" value="1"/>
</dbReference>
<dbReference type="CDD" id="cd07153">
    <property type="entry name" value="Fur_like"/>
    <property type="match status" value="1"/>
</dbReference>
<feature type="binding site" evidence="8">
    <location>
        <position position="105"/>
    </location>
    <ligand>
        <name>Fe cation</name>
        <dbReference type="ChEBI" id="CHEBI:24875"/>
    </ligand>
</feature>
<evidence type="ECO:0000313" key="10">
    <source>
        <dbReference type="Proteomes" id="UP000198806"/>
    </source>
</evidence>
<dbReference type="InterPro" id="IPR043135">
    <property type="entry name" value="Fur_C"/>
</dbReference>
<dbReference type="InterPro" id="IPR002481">
    <property type="entry name" value="FUR"/>
</dbReference>
<comment type="cofactor">
    <cofactor evidence="8">
        <name>Mn(2+)</name>
        <dbReference type="ChEBI" id="CHEBI:29035"/>
    </cofactor>
    <cofactor evidence="8">
        <name>Fe(2+)</name>
        <dbReference type="ChEBI" id="CHEBI:29033"/>
    </cofactor>
    <text evidence="8">Binds 1 Mn(2+) or Fe(2+) ion per subunit.</text>
</comment>